<keyword evidence="2" id="KW-0472">Membrane</keyword>
<sequence length="232" mass="25870">MDLAIKLSNNFLTSVPNFTPKGLQSMSDNDINQSIECIEFFKTKVNNTDVSNRGDDLVLVQKNILKVCETFICALRLRKGSGNTLEICQDVATIISNAKEICEDIWKLIQKDKKAISFGNEILQKVEREVVNENPSNENPSNENPSNENPSNENPSNENPSNENPSNENPSNENPSNENPSNENPSNENPSNEKSSFFGKVKAYFASLDSWNVYAIVSIALIFGLIVLKIKR</sequence>
<feature type="compositionally biased region" description="Low complexity" evidence="1">
    <location>
        <begin position="132"/>
        <end position="193"/>
    </location>
</feature>
<dbReference type="AlphaFoldDB" id="T2MGG0"/>
<proteinExistence type="evidence at transcript level"/>
<organism evidence="3">
    <name type="scientific">Hydra vulgaris</name>
    <name type="common">Hydra</name>
    <name type="synonym">Hydra attenuata</name>
    <dbReference type="NCBI Taxonomy" id="6087"/>
    <lineage>
        <taxon>Eukaryota</taxon>
        <taxon>Metazoa</taxon>
        <taxon>Cnidaria</taxon>
        <taxon>Hydrozoa</taxon>
        <taxon>Hydroidolina</taxon>
        <taxon>Anthoathecata</taxon>
        <taxon>Aplanulata</taxon>
        <taxon>Hydridae</taxon>
        <taxon>Hydra</taxon>
    </lineage>
</organism>
<name>T2MGG0_HYDVU</name>
<protein>
    <submittedName>
        <fullName evidence="3">Acrosomal protein SP-10</fullName>
    </submittedName>
</protein>
<reference evidence="3" key="1">
    <citation type="journal article" date="2013" name="Genome Biol. Evol.">
        <title>Punctuated emergences of genetic and phenotypic innovations in eumetazoan, bilaterian, euteleostome, and hominidae ancestors.</title>
        <authorList>
            <person name="Wenger Y."/>
            <person name="Galliot B."/>
        </authorList>
    </citation>
    <scope>NUCLEOTIDE SEQUENCE</scope>
    <source>
        <tissue evidence="3">Whole animals</tissue>
    </source>
</reference>
<evidence type="ECO:0000256" key="1">
    <source>
        <dbReference type="SAM" id="MobiDB-lite"/>
    </source>
</evidence>
<accession>T2MGG0</accession>
<keyword evidence="2" id="KW-1133">Transmembrane helix</keyword>
<feature type="region of interest" description="Disordered" evidence="1">
    <location>
        <begin position="132"/>
        <end position="194"/>
    </location>
</feature>
<evidence type="ECO:0000256" key="2">
    <source>
        <dbReference type="SAM" id="Phobius"/>
    </source>
</evidence>
<evidence type="ECO:0000313" key="3">
    <source>
        <dbReference type="EMBL" id="CDG71181.1"/>
    </source>
</evidence>
<feature type="transmembrane region" description="Helical" evidence="2">
    <location>
        <begin position="211"/>
        <end position="228"/>
    </location>
</feature>
<dbReference type="EMBL" id="HAAD01004949">
    <property type="protein sequence ID" value="CDG71181.1"/>
    <property type="molecule type" value="mRNA"/>
</dbReference>
<feature type="non-terminal residue" evidence="3">
    <location>
        <position position="1"/>
    </location>
</feature>
<gene>
    <name evidence="3" type="primary">ACRV1</name>
</gene>
<keyword evidence="2" id="KW-0812">Transmembrane</keyword>